<name>A0A2T8I8Q8_9POAL</name>
<dbReference type="Gramene" id="PVH34066">
    <property type="protein sequence ID" value="PVH34066"/>
    <property type="gene ID" value="PAHAL_8G129000"/>
</dbReference>
<sequence length="76" mass="8936">MLLPFSIYFFTVKFSRTHPHPHSRIPSRPHENSYEIPVIGNYICCFPCFFEQIAFHVFSHRHPRQGGDLELASEDC</sequence>
<protein>
    <submittedName>
        <fullName evidence="1">Uncharacterized protein</fullName>
    </submittedName>
</protein>
<accession>A0A2T8I8Q8</accession>
<dbReference type="Proteomes" id="UP000243499">
    <property type="component" value="Chromosome 8"/>
</dbReference>
<dbReference type="EMBL" id="CM008053">
    <property type="protein sequence ID" value="PVH34066.1"/>
    <property type="molecule type" value="Genomic_DNA"/>
</dbReference>
<evidence type="ECO:0000313" key="1">
    <source>
        <dbReference type="EMBL" id="PVH34066.1"/>
    </source>
</evidence>
<dbReference type="AlphaFoldDB" id="A0A2T8I8Q8"/>
<proteinExistence type="predicted"/>
<reference evidence="1" key="1">
    <citation type="submission" date="2018-04" db="EMBL/GenBank/DDBJ databases">
        <title>WGS assembly of Panicum hallii.</title>
        <authorList>
            <person name="Lovell J."/>
            <person name="Jenkins J."/>
            <person name="Lowry D."/>
            <person name="Mamidi S."/>
            <person name="Sreedasyam A."/>
            <person name="Weng X."/>
            <person name="Barry K."/>
            <person name="Bonette J."/>
            <person name="Campitelli B."/>
            <person name="Daum C."/>
            <person name="Gordon S."/>
            <person name="Gould B."/>
            <person name="Lipzen A."/>
            <person name="Macqueen A."/>
            <person name="Palacio-Mejia J."/>
            <person name="Plott C."/>
            <person name="Shakirov E."/>
            <person name="Shu S."/>
            <person name="Yoshinaga Y."/>
            <person name="Zane M."/>
            <person name="Rokhsar D."/>
            <person name="Grimwood J."/>
            <person name="Schmutz J."/>
            <person name="Juenger T."/>
        </authorList>
    </citation>
    <scope>NUCLEOTIDE SEQUENCE [LARGE SCALE GENOMIC DNA]</scope>
    <source>
        <strain evidence="1">FIL2</strain>
    </source>
</reference>
<organism evidence="1">
    <name type="scientific">Panicum hallii</name>
    <dbReference type="NCBI Taxonomy" id="206008"/>
    <lineage>
        <taxon>Eukaryota</taxon>
        <taxon>Viridiplantae</taxon>
        <taxon>Streptophyta</taxon>
        <taxon>Embryophyta</taxon>
        <taxon>Tracheophyta</taxon>
        <taxon>Spermatophyta</taxon>
        <taxon>Magnoliopsida</taxon>
        <taxon>Liliopsida</taxon>
        <taxon>Poales</taxon>
        <taxon>Poaceae</taxon>
        <taxon>PACMAD clade</taxon>
        <taxon>Panicoideae</taxon>
        <taxon>Panicodae</taxon>
        <taxon>Paniceae</taxon>
        <taxon>Panicinae</taxon>
        <taxon>Panicum</taxon>
        <taxon>Panicum sect. Panicum</taxon>
    </lineage>
</organism>
<gene>
    <name evidence="1" type="ORF">PAHAL_8G129000</name>
</gene>